<evidence type="ECO:0000256" key="1">
    <source>
        <dbReference type="ARBA" id="ARBA00022741"/>
    </source>
</evidence>
<dbReference type="SMART" id="SM00176">
    <property type="entry name" value="RAN"/>
    <property type="match status" value="1"/>
</dbReference>
<reference evidence="3 4" key="1">
    <citation type="submission" date="2024-04" db="EMBL/GenBank/DDBJ databases">
        <title>Tritrichomonas musculus Genome.</title>
        <authorList>
            <person name="Alves-Ferreira E."/>
            <person name="Grigg M."/>
            <person name="Lorenzi H."/>
            <person name="Galac M."/>
        </authorList>
    </citation>
    <scope>NUCLEOTIDE SEQUENCE [LARGE SCALE GENOMIC DNA]</scope>
    <source>
        <strain evidence="3 4">EAF2021</strain>
    </source>
</reference>
<evidence type="ECO:0000256" key="2">
    <source>
        <dbReference type="ARBA" id="ARBA00023134"/>
    </source>
</evidence>
<proteinExistence type="predicted"/>
<dbReference type="SUPFAM" id="SSF52540">
    <property type="entry name" value="P-loop containing nucleoside triphosphate hydrolases"/>
    <property type="match status" value="1"/>
</dbReference>
<name>A0ABR2JXC0_9EUKA</name>
<dbReference type="PROSITE" id="PS51419">
    <property type="entry name" value="RAB"/>
    <property type="match status" value="1"/>
</dbReference>
<gene>
    <name evidence="3" type="ORF">M9Y10_046012</name>
</gene>
<evidence type="ECO:0000313" key="3">
    <source>
        <dbReference type="EMBL" id="KAK8883362.1"/>
    </source>
</evidence>
<dbReference type="PRINTS" id="PR00449">
    <property type="entry name" value="RASTRNSFRMNG"/>
</dbReference>
<dbReference type="InterPro" id="IPR050227">
    <property type="entry name" value="Rab"/>
</dbReference>
<keyword evidence="2" id="KW-0342">GTP-binding</keyword>
<sequence length="207" mass="23567">MMKPPPQTCKLLVVGESDVGKTAIVHKYVNCEFREKIQSTVCVDVSTATCTVDNKTINLQIWDTAGQERYHAIGNAFYRNSDACLLVYDITNKDSFEQIDKWRSEVIKNVGDPSLDDDGDGSSLRQFPFLILGNKNDKEDERKVPICDAEKYAQDHGCSFYEVSAKSGVNIIQAFQKIAEKFRDYNRENVASFQFEEQPEPSRRRCC</sequence>
<keyword evidence="4" id="KW-1185">Reference proteome</keyword>
<dbReference type="PANTHER" id="PTHR47977">
    <property type="entry name" value="RAS-RELATED PROTEIN RAB"/>
    <property type="match status" value="1"/>
</dbReference>
<dbReference type="CDD" id="cd00154">
    <property type="entry name" value="Rab"/>
    <property type="match status" value="1"/>
</dbReference>
<accession>A0ABR2JXC0</accession>
<dbReference type="InterPro" id="IPR001806">
    <property type="entry name" value="Small_GTPase"/>
</dbReference>
<dbReference type="SMART" id="SM00175">
    <property type="entry name" value="RAB"/>
    <property type="match status" value="1"/>
</dbReference>
<dbReference type="SMART" id="SM00174">
    <property type="entry name" value="RHO"/>
    <property type="match status" value="1"/>
</dbReference>
<dbReference type="Proteomes" id="UP001470230">
    <property type="component" value="Unassembled WGS sequence"/>
</dbReference>
<evidence type="ECO:0000313" key="4">
    <source>
        <dbReference type="Proteomes" id="UP001470230"/>
    </source>
</evidence>
<dbReference type="Gene3D" id="3.40.50.300">
    <property type="entry name" value="P-loop containing nucleotide triphosphate hydrolases"/>
    <property type="match status" value="1"/>
</dbReference>
<comment type="caution">
    <text evidence="3">The sequence shown here is derived from an EMBL/GenBank/DDBJ whole genome shotgun (WGS) entry which is preliminary data.</text>
</comment>
<dbReference type="PROSITE" id="PS51420">
    <property type="entry name" value="RHO"/>
    <property type="match status" value="1"/>
</dbReference>
<dbReference type="InterPro" id="IPR005225">
    <property type="entry name" value="Small_GTP-bd"/>
</dbReference>
<dbReference type="SMART" id="SM00173">
    <property type="entry name" value="RAS"/>
    <property type="match status" value="1"/>
</dbReference>
<organism evidence="3 4">
    <name type="scientific">Tritrichomonas musculus</name>
    <dbReference type="NCBI Taxonomy" id="1915356"/>
    <lineage>
        <taxon>Eukaryota</taxon>
        <taxon>Metamonada</taxon>
        <taxon>Parabasalia</taxon>
        <taxon>Tritrichomonadida</taxon>
        <taxon>Tritrichomonadidae</taxon>
        <taxon>Tritrichomonas</taxon>
    </lineage>
</organism>
<dbReference type="EMBL" id="JAPFFF010000009">
    <property type="protein sequence ID" value="KAK8883362.1"/>
    <property type="molecule type" value="Genomic_DNA"/>
</dbReference>
<dbReference type="PROSITE" id="PS51421">
    <property type="entry name" value="RAS"/>
    <property type="match status" value="1"/>
</dbReference>
<protein>
    <submittedName>
        <fullName evidence="3">GTPase activity protein</fullName>
    </submittedName>
</protein>
<dbReference type="Pfam" id="PF00071">
    <property type="entry name" value="Ras"/>
    <property type="match status" value="1"/>
</dbReference>
<dbReference type="InterPro" id="IPR027417">
    <property type="entry name" value="P-loop_NTPase"/>
</dbReference>
<keyword evidence="1" id="KW-0547">Nucleotide-binding</keyword>
<dbReference type="NCBIfam" id="TIGR00231">
    <property type="entry name" value="small_GTP"/>
    <property type="match status" value="1"/>
</dbReference>